<keyword evidence="7" id="KW-1185">Reference proteome</keyword>
<dbReference type="InterPro" id="IPR001382">
    <property type="entry name" value="Glyco_hydro_47"/>
</dbReference>
<dbReference type="RefSeq" id="WP_190023992.1">
    <property type="nucleotide sequence ID" value="NZ_BMUT01000011.1"/>
</dbReference>
<dbReference type="Proteomes" id="UP000659223">
    <property type="component" value="Unassembled WGS sequence"/>
</dbReference>
<gene>
    <name evidence="6" type="ORF">GCM10010324_50170</name>
</gene>
<dbReference type="Gene3D" id="1.50.10.10">
    <property type="match status" value="1"/>
</dbReference>
<dbReference type="PROSITE" id="PS51318">
    <property type="entry name" value="TAT"/>
    <property type="match status" value="1"/>
</dbReference>
<dbReference type="InterPro" id="IPR036026">
    <property type="entry name" value="Seven-hairpin_glycosidases"/>
</dbReference>
<evidence type="ECO:0000256" key="1">
    <source>
        <dbReference type="ARBA" id="ARBA00004240"/>
    </source>
</evidence>
<feature type="region of interest" description="Disordered" evidence="5">
    <location>
        <begin position="507"/>
        <end position="544"/>
    </location>
</feature>
<feature type="region of interest" description="Disordered" evidence="5">
    <location>
        <begin position="32"/>
        <end position="81"/>
    </location>
</feature>
<dbReference type="SUPFAM" id="SSF48225">
    <property type="entry name" value="Seven-hairpin glycosidases"/>
    <property type="match status" value="1"/>
</dbReference>
<feature type="compositionally biased region" description="Low complexity" evidence="5">
    <location>
        <begin position="63"/>
        <end position="75"/>
    </location>
</feature>
<evidence type="ECO:0000256" key="3">
    <source>
        <dbReference type="ARBA" id="ARBA00022824"/>
    </source>
</evidence>
<comment type="caution">
    <text evidence="6">The sequence shown here is derived from an EMBL/GenBank/DDBJ whole genome shotgun (WGS) entry which is preliminary data.</text>
</comment>
<comment type="similarity">
    <text evidence="2">Belongs to the glycosyl hydrolase 47 family.</text>
</comment>
<dbReference type="PRINTS" id="PR00747">
    <property type="entry name" value="GLYHDRLASE47"/>
</dbReference>
<keyword evidence="3" id="KW-0256">Endoplasmic reticulum</keyword>
<organism evidence="6 7">
    <name type="scientific">Streptomyces hiroshimensis</name>
    <dbReference type="NCBI Taxonomy" id="66424"/>
    <lineage>
        <taxon>Bacteria</taxon>
        <taxon>Bacillati</taxon>
        <taxon>Actinomycetota</taxon>
        <taxon>Actinomycetes</taxon>
        <taxon>Kitasatosporales</taxon>
        <taxon>Streptomycetaceae</taxon>
        <taxon>Streptomyces</taxon>
    </lineage>
</organism>
<protein>
    <recommendedName>
        <fullName evidence="8">Mannosyl-oligosaccharide alpha-1,2-mannosidase</fullName>
    </recommendedName>
</protein>
<comment type="subcellular location">
    <subcellularLocation>
        <location evidence="1">Endoplasmic reticulum</location>
    </subcellularLocation>
</comment>
<feature type="compositionally biased region" description="Gly residues" evidence="5">
    <location>
        <begin position="50"/>
        <end position="62"/>
    </location>
</feature>
<feature type="compositionally biased region" description="Low complexity" evidence="5">
    <location>
        <begin position="36"/>
        <end position="49"/>
    </location>
</feature>
<keyword evidence="4" id="KW-0325">Glycoprotein</keyword>
<dbReference type="EMBL" id="BMUT01000011">
    <property type="protein sequence ID" value="GGX97848.1"/>
    <property type="molecule type" value="Genomic_DNA"/>
</dbReference>
<dbReference type="PANTHER" id="PTHR45679">
    <property type="entry name" value="ER DEGRADATION-ENHANCING ALPHA-MANNOSIDASE-LIKE PROTEIN 2"/>
    <property type="match status" value="1"/>
</dbReference>
<feature type="compositionally biased region" description="Basic and acidic residues" evidence="5">
    <location>
        <begin position="507"/>
        <end position="538"/>
    </location>
</feature>
<dbReference type="Pfam" id="PF01532">
    <property type="entry name" value="Glyco_hydro_47"/>
    <property type="match status" value="1"/>
</dbReference>
<evidence type="ECO:0000313" key="6">
    <source>
        <dbReference type="EMBL" id="GGX97848.1"/>
    </source>
</evidence>
<sequence>MTYDSLPAPATRRRLLSALAATGGLAVSGTLGGAGHAATEPRAAGAAARPGGGPQAGAGAQAGAGRAARAVPGRPGRLRADREKAREIRAEFVHAWEGYKRYAWGHDEVLPVSGRPREFFAGNHPVGLSIIEALDTHYLMELDTEVDRCVGWIRNHLDFDVDADFQVFESVIRLVGGLLSGYLATGEKALLDRCTDLADRLLPAFTSSPTGMPYRYVNLRTGHTSGTTLPLAEIGTNILEFGVLSRLTGDTRYRQAAERALRAVVQRRSSLDLLATRLNVETGRWADRESVAVNPPADSFFEYLWGAWEMFHDEDCRDWFRMFTAAMRKHQAERVDGLLWFKHVDFRTGQLISRRQSALAVAVLPVGGDNELAADYYRSWTAVLDKYEVIPEEIDYTRLRALSTRNDLRPEYANCAFQLWWQTGDPYYRTTAWQYFRNLRRHHRVPGGYTVLTDVTRQPKAKGDHCPAYVFAENFKWLYLTFAGAPRFDYERGWLSTEGKVLEGFRDRNRDANRDVSRDANTEAKTDVKTDAKTEAKTEASSGT</sequence>
<dbReference type="PANTHER" id="PTHR45679:SF5">
    <property type="entry name" value="ER DEGRADATION-ENHANCING ALPHA-MANNOSIDASE-LIKE PROTEIN 1"/>
    <property type="match status" value="1"/>
</dbReference>
<evidence type="ECO:0000256" key="4">
    <source>
        <dbReference type="ARBA" id="ARBA00023180"/>
    </source>
</evidence>
<evidence type="ECO:0000256" key="2">
    <source>
        <dbReference type="ARBA" id="ARBA00007658"/>
    </source>
</evidence>
<dbReference type="InterPro" id="IPR044674">
    <property type="entry name" value="EDEM1/2/3"/>
</dbReference>
<dbReference type="InterPro" id="IPR006311">
    <property type="entry name" value="TAT_signal"/>
</dbReference>
<dbReference type="InterPro" id="IPR012341">
    <property type="entry name" value="6hp_glycosidase-like_sf"/>
</dbReference>
<name>A0ABQ2YWP0_9ACTN</name>
<proteinExistence type="inferred from homology"/>
<reference evidence="7" key="1">
    <citation type="journal article" date="2019" name="Int. J. Syst. Evol. Microbiol.">
        <title>The Global Catalogue of Microorganisms (GCM) 10K type strain sequencing project: providing services to taxonomists for standard genome sequencing and annotation.</title>
        <authorList>
            <consortium name="The Broad Institute Genomics Platform"/>
            <consortium name="The Broad Institute Genome Sequencing Center for Infectious Disease"/>
            <person name="Wu L."/>
            <person name="Ma J."/>
        </authorList>
    </citation>
    <scope>NUCLEOTIDE SEQUENCE [LARGE SCALE GENOMIC DNA]</scope>
    <source>
        <strain evidence="7">JCM 4586</strain>
    </source>
</reference>
<evidence type="ECO:0008006" key="8">
    <source>
        <dbReference type="Google" id="ProtNLM"/>
    </source>
</evidence>
<evidence type="ECO:0000256" key="5">
    <source>
        <dbReference type="SAM" id="MobiDB-lite"/>
    </source>
</evidence>
<evidence type="ECO:0000313" key="7">
    <source>
        <dbReference type="Proteomes" id="UP000659223"/>
    </source>
</evidence>
<accession>A0ABQ2YWP0</accession>